<dbReference type="GO" id="GO:0005737">
    <property type="term" value="C:cytoplasm"/>
    <property type="evidence" value="ECO:0007669"/>
    <property type="project" value="UniProtKB-SubCell"/>
</dbReference>
<gene>
    <name evidence="9" type="primary">tpm</name>
    <name evidence="10" type="ORF">VCB98_12655</name>
</gene>
<evidence type="ECO:0000256" key="5">
    <source>
        <dbReference type="ARBA" id="ARBA00022490"/>
    </source>
</evidence>
<evidence type="ECO:0000256" key="8">
    <source>
        <dbReference type="ARBA" id="ARBA00022691"/>
    </source>
</evidence>
<dbReference type="SUPFAM" id="SSF53335">
    <property type="entry name" value="S-adenosyl-L-methionine-dependent methyltransferases"/>
    <property type="match status" value="1"/>
</dbReference>
<feature type="binding site" evidence="9">
    <location>
        <position position="10"/>
    </location>
    <ligand>
        <name>S-adenosyl-L-methionine</name>
        <dbReference type="ChEBI" id="CHEBI:59789"/>
    </ligand>
</feature>
<sequence>MDPEFWRERWQNEQIGFHEGQVNKHLQMYWQYLEPLPGEKVLVPLCGKAHDLAWLRDQGHHVIGVELSDLACAAFFAERGIDPQENAGQRFTCYRHKDIELWCGDFFQLTADDIGPVALVYDRAALIALPPEMRQRYADHLLRITGPETRILLVTLDYPPQSGFEGPPFNVSDAEVERLFGQGHRIECLHHTRLPQDDGLRKRGLSGGSESVFLLQRNN</sequence>
<comment type="catalytic activity">
    <reaction evidence="1 9">
        <text>S-adenosyl-L-methionine + a thiopurine = S-adenosyl-L-homocysteine + a thiopurine S-methylether.</text>
        <dbReference type="EC" id="2.1.1.67"/>
    </reaction>
</comment>
<evidence type="ECO:0000256" key="2">
    <source>
        <dbReference type="ARBA" id="ARBA00004496"/>
    </source>
</evidence>
<dbReference type="PIRSF" id="PIRSF023956">
    <property type="entry name" value="Thiopurine_S-methyltransferase"/>
    <property type="match status" value="1"/>
</dbReference>
<name>A0AAP6MKP1_9GAMM</name>
<dbReference type="FunFam" id="3.40.50.150:FF:000101">
    <property type="entry name" value="Thiopurine S-methyltransferase"/>
    <property type="match status" value="1"/>
</dbReference>
<dbReference type="Proteomes" id="UP001302316">
    <property type="component" value="Unassembled WGS sequence"/>
</dbReference>
<dbReference type="InterPro" id="IPR029063">
    <property type="entry name" value="SAM-dependent_MTases_sf"/>
</dbReference>
<dbReference type="PANTHER" id="PTHR10259:SF11">
    <property type="entry name" value="THIOPURINE S-METHYLTRANSFERASE"/>
    <property type="match status" value="1"/>
</dbReference>
<keyword evidence="8 9" id="KW-0949">S-adenosyl-L-methionine</keyword>
<feature type="binding site" evidence="9">
    <location>
        <position position="66"/>
    </location>
    <ligand>
        <name>S-adenosyl-L-methionine</name>
        <dbReference type="ChEBI" id="CHEBI:59789"/>
    </ligand>
</feature>
<dbReference type="InterPro" id="IPR025835">
    <property type="entry name" value="Thiopurine_S-MeTrfase"/>
</dbReference>
<dbReference type="EMBL" id="JAYGII010000046">
    <property type="protein sequence ID" value="MEA5446669.1"/>
    <property type="molecule type" value="Genomic_DNA"/>
</dbReference>
<dbReference type="GO" id="GO:0032259">
    <property type="term" value="P:methylation"/>
    <property type="evidence" value="ECO:0007669"/>
    <property type="project" value="UniProtKB-KW"/>
</dbReference>
<dbReference type="InterPro" id="IPR008854">
    <property type="entry name" value="TPMT"/>
</dbReference>
<keyword evidence="5 9" id="KW-0963">Cytoplasm</keyword>
<dbReference type="RefSeq" id="WP_346053102.1">
    <property type="nucleotide sequence ID" value="NZ_JAYGII010000046.1"/>
</dbReference>
<evidence type="ECO:0000313" key="10">
    <source>
        <dbReference type="EMBL" id="MEA5446669.1"/>
    </source>
</evidence>
<dbReference type="InterPro" id="IPR022474">
    <property type="entry name" value="Thiopur_S-MeTfrase_Se/Te_detox"/>
</dbReference>
<evidence type="ECO:0000256" key="3">
    <source>
        <dbReference type="ARBA" id="ARBA00008145"/>
    </source>
</evidence>
<protein>
    <recommendedName>
        <fullName evidence="4 9">Thiopurine S-methyltransferase</fullName>
        <ecNumber evidence="4 9">2.1.1.67</ecNumber>
    </recommendedName>
    <alternativeName>
        <fullName evidence="9">Thiopurine methyltransferase</fullName>
    </alternativeName>
</protein>
<feature type="binding site" evidence="9">
    <location>
        <position position="45"/>
    </location>
    <ligand>
        <name>S-adenosyl-L-methionine</name>
        <dbReference type="ChEBI" id="CHEBI:59789"/>
    </ligand>
</feature>
<dbReference type="Gene3D" id="3.40.50.150">
    <property type="entry name" value="Vaccinia Virus protein VP39"/>
    <property type="match status" value="1"/>
</dbReference>
<feature type="binding site" evidence="9">
    <location>
        <position position="123"/>
    </location>
    <ligand>
        <name>S-adenosyl-L-methionine</name>
        <dbReference type="ChEBI" id="CHEBI:59789"/>
    </ligand>
</feature>
<comment type="subcellular location">
    <subcellularLocation>
        <location evidence="2 9">Cytoplasm</location>
    </subcellularLocation>
</comment>
<comment type="caution">
    <text evidence="10">The sequence shown here is derived from an EMBL/GenBank/DDBJ whole genome shotgun (WGS) entry which is preliminary data.</text>
</comment>
<evidence type="ECO:0000256" key="4">
    <source>
        <dbReference type="ARBA" id="ARBA00011905"/>
    </source>
</evidence>
<evidence type="ECO:0000256" key="7">
    <source>
        <dbReference type="ARBA" id="ARBA00022679"/>
    </source>
</evidence>
<dbReference type="NCBIfam" id="NF009732">
    <property type="entry name" value="PRK13255.1"/>
    <property type="match status" value="1"/>
</dbReference>
<reference evidence="10 11" key="1">
    <citation type="submission" date="2023-12" db="EMBL/GenBank/DDBJ databases">
        <title>Whole-genome sequencing of halo(alkali)philic microorganisms from hypersaline lakes.</title>
        <authorList>
            <person name="Sorokin D.Y."/>
            <person name="Merkel A.Y."/>
            <person name="Messina E."/>
            <person name="Yakimov M."/>
        </authorList>
    </citation>
    <scope>NUCLEOTIDE SEQUENCE [LARGE SCALE GENOMIC DNA]</scope>
    <source>
        <strain evidence="10 11">AB-CW1</strain>
    </source>
</reference>
<dbReference type="EC" id="2.1.1.67" evidence="4 9"/>
<organism evidence="10 11">
    <name type="scientific">Natronospira elongata</name>
    <dbReference type="NCBI Taxonomy" id="3110268"/>
    <lineage>
        <taxon>Bacteria</taxon>
        <taxon>Pseudomonadati</taxon>
        <taxon>Pseudomonadota</taxon>
        <taxon>Gammaproteobacteria</taxon>
        <taxon>Natronospirales</taxon>
        <taxon>Natronospiraceae</taxon>
        <taxon>Natronospira</taxon>
    </lineage>
</organism>
<evidence type="ECO:0000256" key="6">
    <source>
        <dbReference type="ARBA" id="ARBA00022603"/>
    </source>
</evidence>
<evidence type="ECO:0000256" key="9">
    <source>
        <dbReference type="HAMAP-Rule" id="MF_00812"/>
    </source>
</evidence>
<keyword evidence="7 9" id="KW-0808">Transferase</keyword>
<dbReference type="GO" id="GO:0010038">
    <property type="term" value="P:response to metal ion"/>
    <property type="evidence" value="ECO:0007669"/>
    <property type="project" value="InterPro"/>
</dbReference>
<proteinExistence type="inferred from homology"/>
<evidence type="ECO:0000256" key="1">
    <source>
        <dbReference type="ARBA" id="ARBA00000903"/>
    </source>
</evidence>
<comment type="similarity">
    <text evidence="3 9">Belongs to the class I-like SAM-binding methyltransferase superfamily. TPMT family.</text>
</comment>
<dbReference type="AlphaFoldDB" id="A0AAP6MKP1"/>
<evidence type="ECO:0000313" key="11">
    <source>
        <dbReference type="Proteomes" id="UP001302316"/>
    </source>
</evidence>
<dbReference type="PANTHER" id="PTHR10259">
    <property type="entry name" value="THIOPURINE S-METHYLTRANSFERASE"/>
    <property type="match status" value="1"/>
</dbReference>
<dbReference type="GO" id="GO:0008119">
    <property type="term" value="F:thiopurine S-methyltransferase activity"/>
    <property type="evidence" value="ECO:0007669"/>
    <property type="project" value="UniProtKB-UniRule"/>
</dbReference>
<dbReference type="HAMAP" id="MF_00812">
    <property type="entry name" value="Thiopur_methtran"/>
    <property type="match status" value="1"/>
</dbReference>
<accession>A0AAP6MKP1</accession>
<dbReference type="Pfam" id="PF05724">
    <property type="entry name" value="TPMT"/>
    <property type="match status" value="1"/>
</dbReference>
<dbReference type="PROSITE" id="PS51585">
    <property type="entry name" value="SAM_MT_TPMT"/>
    <property type="match status" value="1"/>
</dbReference>
<dbReference type="NCBIfam" id="TIGR03840">
    <property type="entry name" value="TMPT_Se_Te"/>
    <property type="match status" value="1"/>
</dbReference>
<keyword evidence="6 9" id="KW-0489">Methyltransferase</keyword>
<dbReference type="CDD" id="cd02440">
    <property type="entry name" value="AdoMet_MTases"/>
    <property type="match status" value="1"/>
</dbReference>
<keyword evidence="11" id="KW-1185">Reference proteome</keyword>